<evidence type="ECO:0000313" key="3">
    <source>
        <dbReference type="Proteomes" id="UP001291309"/>
    </source>
</evidence>
<dbReference type="Proteomes" id="UP001291309">
    <property type="component" value="Unassembled WGS sequence"/>
</dbReference>
<evidence type="ECO:0000259" key="1">
    <source>
        <dbReference type="Pfam" id="PF07791"/>
    </source>
</evidence>
<dbReference type="InterPro" id="IPR012433">
    <property type="entry name" value="Imm11"/>
</dbReference>
<protein>
    <recommendedName>
        <fullName evidence="1">Immunity MXAN-0049 protein domain-containing protein</fullName>
    </recommendedName>
</protein>
<dbReference type="Pfam" id="PF07791">
    <property type="entry name" value="Imm11"/>
    <property type="match status" value="1"/>
</dbReference>
<feature type="domain" description="Immunity MXAN-0049 protein" evidence="1">
    <location>
        <begin position="29"/>
        <end position="187"/>
    </location>
</feature>
<accession>A0ABU5HCK5</accession>
<gene>
    <name evidence="2" type="ORF">SYV04_31725</name>
</gene>
<comment type="caution">
    <text evidence="2">The sequence shown here is derived from an EMBL/GenBank/DDBJ whole genome shotgun (WGS) entry which is preliminary data.</text>
</comment>
<name>A0ABU5HCK5_9BACT</name>
<reference evidence="2 3" key="1">
    <citation type="submission" date="2023-12" db="EMBL/GenBank/DDBJ databases">
        <title>the genome sequence of Hyalangium sp. s54d21.</title>
        <authorList>
            <person name="Zhang X."/>
        </authorList>
    </citation>
    <scope>NUCLEOTIDE SEQUENCE [LARGE SCALE GENOMIC DNA]</scope>
    <source>
        <strain evidence="3">s54d21</strain>
    </source>
</reference>
<evidence type="ECO:0000313" key="2">
    <source>
        <dbReference type="EMBL" id="MDY7231000.1"/>
    </source>
</evidence>
<keyword evidence="3" id="KW-1185">Reference proteome</keyword>
<proteinExistence type="predicted"/>
<organism evidence="2 3">
    <name type="scientific">Hyalangium rubrum</name>
    <dbReference type="NCBI Taxonomy" id="3103134"/>
    <lineage>
        <taxon>Bacteria</taxon>
        <taxon>Pseudomonadati</taxon>
        <taxon>Myxococcota</taxon>
        <taxon>Myxococcia</taxon>
        <taxon>Myxococcales</taxon>
        <taxon>Cystobacterineae</taxon>
        <taxon>Archangiaceae</taxon>
        <taxon>Hyalangium</taxon>
    </lineage>
</organism>
<sequence>MPKRFFELADDVNVPHRWHLAMPRDRHGLKVDDGQFMRGTPVDIKDRLSVPIEIEGKPLDFTEAGISIPVVHVRVASMFAELAPDNVQLLPVEVEGHPDQYLILVATRLIRCIDEKASRVRLWTHENGIPEMVGQYASVRDMRIEKAKVGSAQVFRCEGWMGPLIVSEEIKDALEHMGATGMWFEEV</sequence>
<dbReference type="EMBL" id="JAXIVS010000013">
    <property type="protein sequence ID" value="MDY7231000.1"/>
    <property type="molecule type" value="Genomic_DNA"/>
</dbReference>
<dbReference type="RefSeq" id="WP_321549712.1">
    <property type="nucleotide sequence ID" value="NZ_JAXIVS010000013.1"/>
</dbReference>